<evidence type="ECO:0000256" key="1">
    <source>
        <dbReference type="SAM" id="MobiDB-lite"/>
    </source>
</evidence>
<evidence type="ECO:0000313" key="3">
    <source>
        <dbReference type="Proteomes" id="UP000683360"/>
    </source>
</evidence>
<feature type="region of interest" description="Disordered" evidence="1">
    <location>
        <begin position="150"/>
        <end position="171"/>
    </location>
</feature>
<name>A0A8S3QA12_MYTED</name>
<reference evidence="2" key="1">
    <citation type="submission" date="2021-03" db="EMBL/GenBank/DDBJ databases">
        <authorList>
            <person name="Bekaert M."/>
        </authorList>
    </citation>
    <scope>NUCLEOTIDE SEQUENCE</scope>
</reference>
<dbReference type="AlphaFoldDB" id="A0A8S3QA12"/>
<evidence type="ECO:0000313" key="2">
    <source>
        <dbReference type="EMBL" id="CAG2192269.1"/>
    </source>
</evidence>
<feature type="compositionally biased region" description="Low complexity" evidence="1">
    <location>
        <begin position="124"/>
        <end position="137"/>
    </location>
</feature>
<feature type="region of interest" description="Disordered" evidence="1">
    <location>
        <begin position="104"/>
        <end position="137"/>
    </location>
</feature>
<gene>
    <name evidence="2" type="ORF">MEDL_7398</name>
</gene>
<dbReference type="EMBL" id="CAJPWZ010000381">
    <property type="protein sequence ID" value="CAG2192269.1"/>
    <property type="molecule type" value="Genomic_DNA"/>
</dbReference>
<comment type="caution">
    <text evidence="2">The sequence shown here is derived from an EMBL/GenBank/DDBJ whole genome shotgun (WGS) entry which is preliminary data.</text>
</comment>
<accession>A0A8S3QA12</accession>
<dbReference type="OrthoDB" id="6144279at2759"/>
<protein>
    <submittedName>
        <fullName evidence="2">Uncharacterized protein</fullName>
    </submittedName>
</protein>
<proteinExistence type="predicted"/>
<keyword evidence="3" id="KW-1185">Reference proteome</keyword>
<sequence>MFASYENDVRSNGKYEDSFSHIYMILQKSRYSIRVSIMGNCLSANTNRRDGLHKLEASLVCKGTQTDKYNDDESDKQAEKERHVHVHYPKAVILGDNGNIFVGKNKRKKSSGSLHPEIKPQHLNSTDESSSSSNISENEYNEKLNQMVARPMDLESSTSGSEKTTSDDSEEERYISIAMVKSKQCKSEAEIKKVIFEYSEDLKKQSDAKVKSLEKQLLGKLNIAGISDRSKMKKLQRLDTLTKNEKSSNIYVVT</sequence>
<dbReference type="Proteomes" id="UP000683360">
    <property type="component" value="Unassembled WGS sequence"/>
</dbReference>
<organism evidence="2 3">
    <name type="scientific">Mytilus edulis</name>
    <name type="common">Blue mussel</name>
    <dbReference type="NCBI Taxonomy" id="6550"/>
    <lineage>
        <taxon>Eukaryota</taxon>
        <taxon>Metazoa</taxon>
        <taxon>Spiralia</taxon>
        <taxon>Lophotrochozoa</taxon>
        <taxon>Mollusca</taxon>
        <taxon>Bivalvia</taxon>
        <taxon>Autobranchia</taxon>
        <taxon>Pteriomorphia</taxon>
        <taxon>Mytilida</taxon>
        <taxon>Mytiloidea</taxon>
        <taxon>Mytilidae</taxon>
        <taxon>Mytilinae</taxon>
        <taxon>Mytilus</taxon>
    </lineage>
</organism>